<evidence type="ECO:0000256" key="3">
    <source>
        <dbReference type="ARBA" id="ARBA00022989"/>
    </source>
</evidence>
<feature type="transmembrane region" description="Helical" evidence="6">
    <location>
        <begin position="117"/>
        <end position="140"/>
    </location>
</feature>
<sequence>MSSTLGLLWRIDVSSCRLPRLLYLRQIPLQRTSRLLPYLQWHKAYIKHSAFGCGVTSARPSFLIPTCTPKYCTKSDSRADFKRNASPMEDSADQKQDEVVEEKLNVFQRYKKMFKEYWYVMLPVHIATSIVWFGSFFYLATCGFDVVPILEYLGLPESIISPLRKSGLNYIATASAMYKLATPARYTVTLGGTSIAIRILVKRGLIKPMPTGGQLRQMLRDKMKPQ</sequence>
<keyword evidence="4" id="KW-0175">Coiled coil</keyword>
<evidence type="ECO:0000259" key="7">
    <source>
        <dbReference type="Pfam" id="PF06916"/>
    </source>
</evidence>
<evidence type="ECO:0000256" key="1">
    <source>
        <dbReference type="ARBA" id="ARBA00004167"/>
    </source>
</evidence>
<keyword evidence="5 6" id="KW-0472">Membrane</keyword>
<dbReference type="EMBL" id="GEDV01010451">
    <property type="protein sequence ID" value="JAP78106.1"/>
    <property type="molecule type" value="Transcribed_RNA"/>
</dbReference>
<protein>
    <recommendedName>
        <fullName evidence="7">DUF1279 domain-containing protein</fullName>
    </recommendedName>
</protein>
<evidence type="ECO:0000256" key="5">
    <source>
        <dbReference type="ARBA" id="ARBA00023136"/>
    </source>
</evidence>
<dbReference type="InterPro" id="IPR009688">
    <property type="entry name" value="FAM210A/B-like_dom"/>
</dbReference>
<reference evidence="8" key="1">
    <citation type="journal article" date="2016" name="Ticks Tick Borne Dis.">
        <title>De novo assembly and annotation of the salivary gland transcriptome of Rhipicephalus appendiculatus male and female ticks during blood feeding.</title>
        <authorList>
            <person name="de Castro M.H."/>
            <person name="de Klerk D."/>
            <person name="Pienaar R."/>
            <person name="Latif A.A."/>
            <person name="Rees D.J."/>
            <person name="Mans B.J."/>
        </authorList>
    </citation>
    <scope>NUCLEOTIDE SEQUENCE</scope>
    <source>
        <tissue evidence="8">Salivary glands</tissue>
    </source>
</reference>
<name>A0A131YJ55_RHIAP</name>
<organism evidence="8">
    <name type="scientific">Rhipicephalus appendiculatus</name>
    <name type="common">Brown ear tick</name>
    <dbReference type="NCBI Taxonomy" id="34631"/>
    <lineage>
        <taxon>Eukaryota</taxon>
        <taxon>Metazoa</taxon>
        <taxon>Ecdysozoa</taxon>
        <taxon>Arthropoda</taxon>
        <taxon>Chelicerata</taxon>
        <taxon>Arachnida</taxon>
        <taxon>Acari</taxon>
        <taxon>Parasitiformes</taxon>
        <taxon>Ixodida</taxon>
        <taxon>Ixodoidea</taxon>
        <taxon>Ixodidae</taxon>
        <taxon>Rhipicephalinae</taxon>
        <taxon>Rhipicephalus</taxon>
        <taxon>Rhipicephalus</taxon>
    </lineage>
</organism>
<proteinExistence type="predicted"/>
<dbReference type="PANTHER" id="PTHR21377">
    <property type="entry name" value="PROTEIN FAM210B, MITOCHONDRIAL"/>
    <property type="match status" value="1"/>
</dbReference>
<evidence type="ECO:0000256" key="6">
    <source>
        <dbReference type="SAM" id="Phobius"/>
    </source>
</evidence>
<dbReference type="Pfam" id="PF06916">
    <property type="entry name" value="FAM210A-B_dom"/>
    <property type="match status" value="1"/>
</dbReference>
<feature type="domain" description="DUF1279" evidence="7">
    <location>
        <begin position="108"/>
        <end position="194"/>
    </location>
</feature>
<evidence type="ECO:0000313" key="8">
    <source>
        <dbReference type="EMBL" id="JAP78106.1"/>
    </source>
</evidence>
<evidence type="ECO:0000256" key="2">
    <source>
        <dbReference type="ARBA" id="ARBA00022692"/>
    </source>
</evidence>
<dbReference type="GO" id="GO:0005739">
    <property type="term" value="C:mitochondrion"/>
    <property type="evidence" value="ECO:0007669"/>
    <property type="project" value="TreeGrafter"/>
</dbReference>
<dbReference type="GO" id="GO:0016020">
    <property type="term" value="C:membrane"/>
    <property type="evidence" value="ECO:0007669"/>
    <property type="project" value="UniProtKB-SubCell"/>
</dbReference>
<accession>A0A131YJ55</accession>
<keyword evidence="2 6" id="KW-0812">Transmembrane</keyword>
<dbReference type="InterPro" id="IPR045866">
    <property type="entry name" value="FAM210A/B-like"/>
</dbReference>
<evidence type="ECO:0000256" key="4">
    <source>
        <dbReference type="ARBA" id="ARBA00023054"/>
    </source>
</evidence>
<dbReference type="PANTHER" id="PTHR21377:SF1">
    <property type="entry name" value="PROTEIN FAM210A"/>
    <property type="match status" value="1"/>
</dbReference>
<keyword evidence="3 6" id="KW-1133">Transmembrane helix</keyword>
<comment type="subcellular location">
    <subcellularLocation>
        <location evidence="1">Membrane</location>
        <topology evidence="1">Single-pass membrane protein</topology>
    </subcellularLocation>
</comment>
<dbReference type="AlphaFoldDB" id="A0A131YJ55"/>